<dbReference type="InterPro" id="IPR029044">
    <property type="entry name" value="Nucleotide-diphossugar_trans"/>
</dbReference>
<keyword evidence="3" id="KW-1185">Reference proteome</keyword>
<dbReference type="InterPro" id="IPR050834">
    <property type="entry name" value="Glycosyltransf_2"/>
</dbReference>
<dbReference type="Proteomes" id="UP000070433">
    <property type="component" value="Chromosome"/>
</dbReference>
<sequence length="251" mass="28349">MKDELVSIITPAYKAAGVIGRTVDSVLAQTYPHWEMLIADDCSPDDTRAVVSEWARRDARIQLIPLERNGGPAAARNAALAKAQGRWVAFLDSDDMWLPNKLERSLAHAQAHRSPLVFTGFRRVSHDESRTGDYIGVPPTLSYGQLLGNTAIATSTVLVDRSICGDVRMQRVYYDDFVCWLGILKRGFVAHGLDEDLMRYRVMAQSVSRNKGRSAREVWKTYRQVEGLALPSAAWHFSRYAFNALRKYRKF</sequence>
<dbReference type="SUPFAM" id="SSF53448">
    <property type="entry name" value="Nucleotide-diphospho-sugar transferases"/>
    <property type="match status" value="1"/>
</dbReference>
<proteinExistence type="predicted"/>
<dbReference type="GO" id="GO:0016740">
    <property type="term" value="F:transferase activity"/>
    <property type="evidence" value="ECO:0007669"/>
    <property type="project" value="UniProtKB-KW"/>
</dbReference>
<name>A0A127JQ18_9BURK</name>
<dbReference type="Pfam" id="PF00535">
    <property type="entry name" value="Glycos_transf_2"/>
    <property type="match status" value="1"/>
</dbReference>
<dbReference type="OrthoDB" id="9798249at2"/>
<feature type="domain" description="Glycosyltransferase 2-like" evidence="1">
    <location>
        <begin position="7"/>
        <end position="134"/>
    </location>
</feature>
<reference evidence="2 3" key="1">
    <citation type="journal article" date="2014" name="Int. J. Syst. Evol. Microbiol.">
        <title>Ramlibacter solisilvae sp. nov., isolated from forest soil, and emended description of the genus Ramlibacter.</title>
        <authorList>
            <person name="Lee H.J."/>
            <person name="Lee S.H."/>
            <person name="Lee S.S."/>
            <person name="Lee J.S."/>
            <person name="Kim Y."/>
            <person name="Kim S.C."/>
            <person name="Jeon C.O."/>
        </authorList>
    </citation>
    <scope>NUCLEOTIDE SEQUENCE [LARGE SCALE GENOMIC DNA]</scope>
    <source>
        <strain evidence="2 3">5-10</strain>
    </source>
</reference>
<evidence type="ECO:0000259" key="1">
    <source>
        <dbReference type="Pfam" id="PF00535"/>
    </source>
</evidence>
<dbReference type="PANTHER" id="PTHR43685">
    <property type="entry name" value="GLYCOSYLTRANSFERASE"/>
    <property type="match status" value="1"/>
</dbReference>
<dbReference type="EMBL" id="CP010951">
    <property type="protein sequence ID" value="AMO22091.1"/>
    <property type="molecule type" value="Genomic_DNA"/>
</dbReference>
<dbReference type="RefSeq" id="WP_061496177.1">
    <property type="nucleotide sequence ID" value="NZ_CP010951.1"/>
</dbReference>
<evidence type="ECO:0000313" key="2">
    <source>
        <dbReference type="EMBL" id="AMO22091.1"/>
    </source>
</evidence>
<organism evidence="2 3">
    <name type="scientific">Ramlibacter tataouinensis</name>
    <dbReference type="NCBI Taxonomy" id="94132"/>
    <lineage>
        <taxon>Bacteria</taxon>
        <taxon>Pseudomonadati</taxon>
        <taxon>Pseudomonadota</taxon>
        <taxon>Betaproteobacteria</taxon>
        <taxon>Burkholderiales</taxon>
        <taxon>Comamonadaceae</taxon>
        <taxon>Ramlibacter</taxon>
    </lineage>
</organism>
<evidence type="ECO:0000313" key="3">
    <source>
        <dbReference type="Proteomes" id="UP000070433"/>
    </source>
</evidence>
<keyword evidence="2" id="KW-0808">Transferase</keyword>
<dbReference type="InterPro" id="IPR001173">
    <property type="entry name" value="Glyco_trans_2-like"/>
</dbReference>
<protein>
    <submittedName>
        <fullName evidence="2">Glycosyl transferase</fullName>
    </submittedName>
</protein>
<dbReference type="AlphaFoldDB" id="A0A127JQ18"/>
<accession>A0A127JQ18</accession>
<gene>
    <name evidence="2" type="ORF">UC35_03355</name>
</gene>
<dbReference type="PATRIC" id="fig|94132.3.peg.675"/>
<dbReference type="Gene3D" id="3.90.550.10">
    <property type="entry name" value="Spore Coat Polysaccharide Biosynthesis Protein SpsA, Chain A"/>
    <property type="match status" value="1"/>
</dbReference>
<dbReference type="PANTHER" id="PTHR43685:SF11">
    <property type="entry name" value="GLYCOSYLTRANSFERASE TAGX-RELATED"/>
    <property type="match status" value="1"/>
</dbReference>